<dbReference type="InterPro" id="IPR032710">
    <property type="entry name" value="NTF2-like_dom_sf"/>
</dbReference>
<dbReference type="InterPro" id="IPR009959">
    <property type="entry name" value="Cyclase_SnoaL-like"/>
</dbReference>
<dbReference type="SUPFAM" id="SSF54427">
    <property type="entry name" value="NTF2-like"/>
    <property type="match status" value="1"/>
</dbReference>
<reference evidence="1 2" key="1">
    <citation type="submission" date="2023-06" db="EMBL/GenBank/DDBJ databases">
        <authorList>
            <person name="Oyuntsetseg B."/>
            <person name="Kim S.B."/>
        </authorList>
    </citation>
    <scope>NUCLEOTIDE SEQUENCE [LARGE SCALE GENOMIC DNA]</scope>
    <source>
        <strain evidence="1 2">4-36</strain>
    </source>
</reference>
<name>A0A9Y2NI31_9PSEU</name>
<gene>
    <name evidence="1" type="ORF">QRX60_32520</name>
</gene>
<evidence type="ECO:0000313" key="1">
    <source>
        <dbReference type="EMBL" id="WIX98769.1"/>
    </source>
</evidence>
<proteinExistence type="predicted"/>
<dbReference type="KEGG" id="amog:QRX60_32520"/>
<keyword evidence="2" id="KW-1185">Reference proteome</keyword>
<dbReference type="Gene3D" id="3.10.450.50">
    <property type="match status" value="1"/>
</dbReference>
<evidence type="ECO:0000313" key="2">
    <source>
        <dbReference type="Proteomes" id="UP001239397"/>
    </source>
</evidence>
<organism evidence="1 2">
    <name type="scientific">Amycolatopsis mongoliensis</name>
    <dbReference type="NCBI Taxonomy" id="715475"/>
    <lineage>
        <taxon>Bacteria</taxon>
        <taxon>Bacillati</taxon>
        <taxon>Actinomycetota</taxon>
        <taxon>Actinomycetes</taxon>
        <taxon>Pseudonocardiales</taxon>
        <taxon>Pseudonocardiaceae</taxon>
        <taxon>Amycolatopsis</taxon>
    </lineage>
</organism>
<dbReference type="Proteomes" id="UP001239397">
    <property type="component" value="Chromosome"/>
</dbReference>
<sequence length="128" mass="14839">MADLAERYRAYLTCLNERRFDDLPDFAHDPVVHNARTLSMADFQALLKRDATEIPDLTYVIERLVVQDDQVACRIRFDCTPAEDFRGLPTAGRALSFVEHVFYRYEDGRIAEIWSLVDTDAIREQLTP</sequence>
<dbReference type="AlphaFoldDB" id="A0A9Y2NI31"/>
<dbReference type="GO" id="GO:0030638">
    <property type="term" value="P:polyketide metabolic process"/>
    <property type="evidence" value="ECO:0007669"/>
    <property type="project" value="InterPro"/>
</dbReference>
<accession>A0A9Y2NI31</accession>
<protein>
    <submittedName>
        <fullName evidence="1">Ester cyclase</fullName>
    </submittedName>
</protein>
<dbReference type="Pfam" id="PF07366">
    <property type="entry name" value="SnoaL"/>
    <property type="match status" value="1"/>
</dbReference>
<dbReference type="RefSeq" id="WP_285995252.1">
    <property type="nucleotide sequence ID" value="NZ_CP127295.1"/>
</dbReference>
<dbReference type="EMBL" id="CP127295">
    <property type="protein sequence ID" value="WIX98769.1"/>
    <property type="molecule type" value="Genomic_DNA"/>
</dbReference>